<evidence type="ECO:0008006" key="4">
    <source>
        <dbReference type="Google" id="ProtNLM"/>
    </source>
</evidence>
<sequence>MTEAQEVRARAKALRERREELEKALAGVAGPGARPLRLELARVNEELVDCARRLKELMPSHKVRCRTTWAGVDGWRWDDLQYQTWAELESSEEPDGPTELDHMRLAVRLARERAVTDKQGEYLSQVEGGKKAAQVAREVGRHRGTVSRTVGRGRAKIAREAKALYEVLQAQQGPGPLVVDLADGRVLEAVLSLLTPRQQLYLYLYYGEWLSLREIGRLLRVDHASVLRSIRCGLERLGALAVGTRAEVRGLEELEERLMAHFNQLEPPEEALRPRHKAPARAPNPRREPARKLTLQGLVVRLVRGGEARTAELGEGLRRTEGGRWGSGRLLAALEEWLGRRSVEGADWRERSRAAESNRQKLGRLLLKLFEWIRRELHADNHRD</sequence>
<dbReference type="Gene3D" id="1.20.140.160">
    <property type="match status" value="1"/>
</dbReference>
<dbReference type="EMBL" id="JAQLWO010000045">
    <property type="protein sequence ID" value="MDB7908811.1"/>
    <property type="molecule type" value="Genomic_DNA"/>
</dbReference>
<evidence type="ECO:0000256" key="1">
    <source>
        <dbReference type="SAM" id="MobiDB-lite"/>
    </source>
</evidence>
<comment type="caution">
    <text evidence="2">The sequence shown here is derived from an EMBL/GenBank/DDBJ whole genome shotgun (WGS) entry which is preliminary data.</text>
</comment>
<dbReference type="InterPro" id="IPR013324">
    <property type="entry name" value="RNA_pol_sigma_r3/r4-like"/>
</dbReference>
<name>A0AAW6CDF7_FLAPL</name>
<evidence type="ECO:0000313" key="2">
    <source>
        <dbReference type="EMBL" id="MDB7908811.1"/>
    </source>
</evidence>
<accession>A0AAW6CDF7</accession>
<evidence type="ECO:0000313" key="3">
    <source>
        <dbReference type="Proteomes" id="UP001211006"/>
    </source>
</evidence>
<dbReference type="RefSeq" id="WP_195325179.1">
    <property type="nucleotide sequence ID" value="NZ_CAXUMB010000032.1"/>
</dbReference>
<organism evidence="2 3">
    <name type="scientific">Flavonifractor plautii</name>
    <name type="common">Fusobacterium plautii</name>
    <dbReference type="NCBI Taxonomy" id="292800"/>
    <lineage>
        <taxon>Bacteria</taxon>
        <taxon>Bacillati</taxon>
        <taxon>Bacillota</taxon>
        <taxon>Clostridia</taxon>
        <taxon>Eubacteriales</taxon>
        <taxon>Oscillospiraceae</taxon>
        <taxon>Flavonifractor</taxon>
    </lineage>
</organism>
<dbReference type="SUPFAM" id="SSF88659">
    <property type="entry name" value="Sigma3 and sigma4 domains of RNA polymerase sigma factors"/>
    <property type="match status" value="1"/>
</dbReference>
<dbReference type="Proteomes" id="UP001211006">
    <property type="component" value="Unassembled WGS sequence"/>
</dbReference>
<dbReference type="AlphaFoldDB" id="A0AAW6CDF7"/>
<gene>
    <name evidence="2" type="ORF">PND83_22770</name>
</gene>
<protein>
    <recommendedName>
        <fullName evidence="4">RNA polymerase sigma-70 region 4 domain-containing protein</fullName>
    </recommendedName>
</protein>
<reference evidence="2" key="1">
    <citation type="submission" date="2023-01" db="EMBL/GenBank/DDBJ databases">
        <title>Human gut microbiome strain richness.</title>
        <authorList>
            <person name="Chen-Liaw A."/>
        </authorList>
    </citation>
    <scope>NUCLEOTIDE SEQUENCE</scope>
    <source>
        <strain evidence="2">2225st1_A6_2225SCRN_200828</strain>
    </source>
</reference>
<proteinExistence type="predicted"/>
<feature type="region of interest" description="Disordered" evidence="1">
    <location>
        <begin position="268"/>
        <end position="288"/>
    </location>
</feature>